<evidence type="ECO:0000313" key="8">
    <source>
        <dbReference type="Proteomes" id="UP000026915"/>
    </source>
</evidence>
<dbReference type="eggNOG" id="KOG0156">
    <property type="taxonomic scope" value="Eukaryota"/>
</dbReference>
<keyword evidence="6" id="KW-0503">Monooxygenase</keyword>
<dbReference type="InParanoid" id="A0A061FC81"/>
<dbReference type="HOGENOM" id="CLU_001570_0_1_1"/>
<dbReference type="InterPro" id="IPR017972">
    <property type="entry name" value="Cyt_P450_CS"/>
</dbReference>
<dbReference type="InterPro" id="IPR001128">
    <property type="entry name" value="Cyt_P450"/>
</dbReference>
<dbReference type="AlphaFoldDB" id="A0A061FC81"/>
<dbReference type="CDD" id="cd20654">
    <property type="entry name" value="CYP82"/>
    <property type="match status" value="1"/>
</dbReference>
<evidence type="ECO:0000256" key="6">
    <source>
        <dbReference type="ARBA" id="ARBA00023033"/>
    </source>
</evidence>
<keyword evidence="5" id="KW-0408">Iron</keyword>
<dbReference type="PROSITE" id="PS00086">
    <property type="entry name" value="CYTOCHROME_P450"/>
    <property type="match status" value="2"/>
</dbReference>
<dbReference type="Gramene" id="EOY14631">
    <property type="protein sequence ID" value="EOY14631"/>
    <property type="gene ID" value="TCM_033945"/>
</dbReference>
<keyword evidence="8" id="KW-1185">Reference proteome</keyword>
<dbReference type="GO" id="GO:0004497">
    <property type="term" value="F:monooxygenase activity"/>
    <property type="evidence" value="ECO:0000318"/>
    <property type="project" value="GO_Central"/>
</dbReference>
<dbReference type="Gene3D" id="1.10.630.10">
    <property type="entry name" value="Cytochrome P450"/>
    <property type="match status" value="3"/>
</dbReference>
<dbReference type="PRINTS" id="PR00463">
    <property type="entry name" value="EP450I"/>
</dbReference>
<dbReference type="GO" id="GO:0005506">
    <property type="term" value="F:iron ion binding"/>
    <property type="evidence" value="ECO:0007669"/>
    <property type="project" value="InterPro"/>
</dbReference>
<dbReference type="FunFam" id="1.10.630.10:FF:000026">
    <property type="entry name" value="Cytochrome P450 82C4"/>
    <property type="match status" value="2"/>
</dbReference>
<keyword evidence="3" id="KW-0479">Metal-binding</keyword>
<dbReference type="InterPro" id="IPR050651">
    <property type="entry name" value="Plant_Cytochrome_P450_Monoox"/>
</dbReference>
<dbReference type="InterPro" id="IPR036396">
    <property type="entry name" value="Cyt_P450_sf"/>
</dbReference>
<evidence type="ECO:0000256" key="5">
    <source>
        <dbReference type="ARBA" id="ARBA00023004"/>
    </source>
</evidence>
<accession>A0A061FC81</accession>
<dbReference type="OMA" id="IICETTF"/>
<dbReference type="EMBL" id="CM001886">
    <property type="protein sequence ID" value="EOY14631.1"/>
    <property type="molecule type" value="Genomic_DNA"/>
</dbReference>
<organism evidence="7 8">
    <name type="scientific">Theobroma cacao</name>
    <name type="common">Cacao</name>
    <name type="synonym">Cocoa</name>
    <dbReference type="NCBI Taxonomy" id="3641"/>
    <lineage>
        <taxon>Eukaryota</taxon>
        <taxon>Viridiplantae</taxon>
        <taxon>Streptophyta</taxon>
        <taxon>Embryophyta</taxon>
        <taxon>Tracheophyta</taxon>
        <taxon>Spermatophyta</taxon>
        <taxon>Magnoliopsida</taxon>
        <taxon>eudicotyledons</taxon>
        <taxon>Gunneridae</taxon>
        <taxon>Pentapetalae</taxon>
        <taxon>rosids</taxon>
        <taxon>malvids</taxon>
        <taxon>Malvales</taxon>
        <taxon>Malvaceae</taxon>
        <taxon>Byttnerioideae</taxon>
        <taxon>Theobroma</taxon>
    </lineage>
</organism>
<evidence type="ECO:0000313" key="7">
    <source>
        <dbReference type="EMBL" id="EOY14631.1"/>
    </source>
</evidence>
<proteinExistence type="inferred from homology"/>
<evidence type="ECO:0000256" key="3">
    <source>
        <dbReference type="ARBA" id="ARBA00022723"/>
    </source>
</evidence>
<dbReference type="PANTHER" id="PTHR47947:SF38">
    <property type="entry name" value="CYTOCHROME P450 CYP82D47-LIKE"/>
    <property type="match status" value="1"/>
</dbReference>
<keyword evidence="2" id="KW-0349">Heme</keyword>
<keyword evidence="4" id="KW-0560">Oxidoreductase</keyword>
<dbReference type="SUPFAM" id="SSF48264">
    <property type="entry name" value="Cytochrome P450"/>
    <property type="match status" value="3"/>
</dbReference>
<dbReference type="Proteomes" id="UP000026915">
    <property type="component" value="Chromosome 8"/>
</dbReference>
<reference evidence="7 8" key="1">
    <citation type="journal article" date="2013" name="Genome Biol.">
        <title>The genome sequence of the most widely cultivated cacao type and its use to identify candidate genes regulating pod color.</title>
        <authorList>
            <person name="Motamayor J.C."/>
            <person name="Mockaitis K."/>
            <person name="Schmutz J."/>
            <person name="Haiminen N."/>
            <person name="Iii D.L."/>
            <person name="Cornejo O."/>
            <person name="Findley S.D."/>
            <person name="Zheng P."/>
            <person name="Utro F."/>
            <person name="Royaert S."/>
            <person name="Saski C."/>
            <person name="Jenkins J."/>
            <person name="Podicheti R."/>
            <person name="Zhao M."/>
            <person name="Scheffler B.E."/>
            <person name="Stack J.C."/>
            <person name="Feltus F.A."/>
            <person name="Mustiga G.M."/>
            <person name="Amores F."/>
            <person name="Phillips W."/>
            <person name="Marelli J.P."/>
            <person name="May G.D."/>
            <person name="Shapiro H."/>
            <person name="Ma J."/>
            <person name="Bustamante C.D."/>
            <person name="Schnell R.J."/>
            <person name="Main D."/>
            <person name="Gilbert D."/>
            <person name="Parida L."/>
            <person name="Kuhn D.N."/>
        </authorList>
    </citation>
    <scope>NUCLEOTIDE SEQUENCE [LARGE SCALE GENOMIC DNA]</scope>
    <source>
        <strain evidence="8">cv. Matina 1-6</strain>
    </source>
</reference>
<protein>
    <submittedName>
        <fullName evidence="7">Cytochrome P450 82A3, putative</fullName>
    </submittedName>
</protein>
<evidence type="ECO:0000256" key="4">
    <source>
        <dbReference type="ARBA" id="ARBA00023002"/>
    </source>
</evidence>
<comment type="similarity">
    <text evidence="1">Belongs to the cytochrome P450 family.</text>
</comment>
<dbReference type="Pfam" id="PF00067">
    <property type="entry name" value="p450"/>
    <property type="match status" value="3"/>
</dbReference>
<gene>
    <name evidence="7" type="ORF">TCM_033945</name>
</gene>
<dbReference type="InterPro" id="IPR002401">
    <property type="entry name" value="Cyt_P450_E_grp-I"/>
</dbReference>
<dbReference type="GO" id="GO:0020037">
    <property type="term" value="F:heme binding"/>
    <property type="evidence" value="ECO:0007669"/>
    <property type="project" value="InterPro"/>
</dbReference>
<dbReference type="PANTHER" id="PTHR47947">
    <property type="entry name" value="CYTOCHROME P450 82C3-RELATED"/>
    <property type="match status" value="1"/>
</dbReference>
<evidence type="ECO:0000256" key="1">
    <source>
        <dbReference type="ARBA" id="ARBA00010617"/>
    </source>
</evidence>
<name>A0A061FC81_THECC</name>
<evidence type="ECO:0000256" key="2">
    <source>
        <dbReference type="ARBA" id="ARBA00022617"/>
    </source>
</evidence>
<dbReference type="PRINTS" id="PR00385">
    <property type="entry name" value="P450"/>
</dbReference>
<dbReference type="GO" id="GO:0016709">
    <property type="term" value="F:oxidoreductase activity, acting on paired donors, with incorporation or reduction of molecular oxygen, NAD(P)H as one donor, and incorporation of one atom of oxygen"/>
    <property type="evidence" value="ECO:0007669"/>
    <property type="project" value="UniProtKB-ARBA"/>
</dbReference>
<sequence>MIAAEHLGFNYAMAGVAPYGSYWREMRKIINFALLSNRRLEILKQVRVSEAQVSVKELYKTWSKRNNGSGHVLVEMKQWFGDLTLNVIVRMVAGKRYFGSGAKGDDKEARRCQRAMREWFHLLGVFALKDAVPFLGFLDLGGHEKAVKETAKELESIASEWLKEHKQKRASGGAKDQDFMDVLLSLLEGTNLASEFDVDTINKANCLSMITGGSDTPKVTLTWILSLLLNNLHWLRKVQEELDIHVGKERLVNESDLSKLECLQAVVKETLRLHPPVLLFPRFCTDEIIVSGYHVPRDSWIFLNLWKIQTDPRVWSDPLEFMPERFLTTNKDFDVGGDQYFELIPFGFGRRVCPGMSFGLQMVHVTLASLLQAFDISTPSNAMVDMTEGAGLSNMKATALDESLRLYPAGPLSGAREFTEDCTIGGYHVPKGTRLIVNLWKIQTAPQFWFDPLEFKPERFVTGHLDVDVKGQHFELIPFGACRRLCPGINFGPQTTHLVLALLLHAFDIWTPSNEPVDMTGSPGLTNIKATPLEVLVKPRSSPNLYPSRIAKSKNYAPIARGAWPIIGHLPLLRGPKLPHLTLGDMAEKYGPIYAIRLGVHPALVVSSWEILKEIFTNHDVAVASRLKVTSAKHMSYDYAMFGFSPYGPYWREMRKIVNLELLSNHKLELLKHVRVSEVETSLKELYKLWAEKKDSSNRALVEMKQWFGDLALNVIFRMVAGKRYFGTGLKGHDKEARRCQRALREWFHLLGVFVLKDAVPLLGFLDLGGQEKAMKETAKEMDSIASEWLKEHKQKKTLGEVKEKDFMDVLLSLVEAESTNPNLSGWNVDTITKTTCLNLIGGGSDTTKVTLIWALSLLLNNRHCLKKVQEELDIHVGKERLVNDSDLSNLIYLQAVVKETLRLYPPALLFPRLCTQDITLNGYHVSKGTWIFLNLWKIQTDPRVWSDPYEFKPERFLSSHKEVDVRGRHFEMIPFGCGRRVCPGISFGLQVLNLTLAGLLHGFDISTPSNARVDMTESPGLTSIKATPLEVLITPRLSPNSYG</sequence>